<proteinExistence type="inferred from homology"/>
<dbReference type="PANTHER" id="PTHR31528:SF3">
    <property type="entry name" value="THIAMINE BIOSYNTHESIS PROTEIN HI_0357-RELATED"/>
    <property type="match status" value="1"/>
</dbReference>
<dbReference type="GO" id="GO:0005886">
    <property type="term" value="C:plasma membrane"/>
    <property type="evidence" value="ECO:0007669"/>
    <property type="project" value="UniProtKB-SubCell"/>
</dbReference>
<comment type="similarity">
    <text evidence="5">Belongs to the binding-protein-dependent transport system permease family.</text>
</comment>
<evidence type="ECO:0000313" key="8">
    <source>
        <dbReference type="Proteomes" id="UP000240042"/>
    </source>
</evidence>
<feature type="transmembrane region" description="Helical" evidence="5">
    <location>
        <begin position="81"/>
        <end position="100"/>
    </location>
</feature>
<dbReference type="Gene3D" id="1.10.3720.10">
    <property type="entry name" value="MetI-like"/>
    <property type="match status" value="1"/>
</dbReference>
<evidence type="ECO:0000256" key="3">
    <source>
        <dbReference type="ARBA" id="ARBA00022989"/>
    </source>
</evidence>
<dbReference type="EMBL" id="FOKY01000007">
    <property type="protein sequence ID" value="SFB82070.1"/>
    <property type="molecule type" value="Genomic_DNA"/>
</dbReference>
<dbReference type="Gene3D" id="3.40.190.10">
    <property type="entry name" value="Periplasmic binding protein-like II"/>
    <property type="match status" value="2"/>
</dbReference>
<evidence type="ECO:0000259" key="6">
    <source>
        <dbReference type="PROSITE" id="PS50928"/>
    </source>
</evidence>
<sequence length="531" mass="60284">MGVFLDFYTNLLYSLSMCTFTTFFESFFGLLLGGLVSIVIFLWTIRYPKLSKIGVYFIFTLQIIPFIALAPLAVLIFGFSIYVKIIIVAWMAFFPCFLSISRGFKELSGSLVYLFDTLKANQKQKLFHLYLPFLRSYFFSGFKSAGIWAVSAAISAEGLGSEKGLGVYFAKALSLFRMDLVFYGAAASALCGILLYAVVVLLDLLFQPRFQRDFFLKKGVIMKSVWFLILFLSACMRQEDVSLALDWTPNTRHIGFYVAQDKGFYQKEGLNLKIIEANSKPENLVAARKADFGISYLTEVLLAYQNGLPINVVSALVRRDLSGWAVNRDGIISFKDLEGKTYGSYGGAKEIERLKRIFERQGADFSTVRILEISAPGVVPFGTDSPNAPDFINTFEDWAFVDLKIQGKKVSFIPKRNFENQGEYYSPVLIASKALLENDPKKVAGFLRATEAGYRYTYEYPDEAVEIFVKRNPEYTRAFIRESLNILSPHWFTETEQWGIMDLQVWQERTQEWIDAGLIEPGFDPKVLIAE</sequence>
<keyword evidence="3 5" id="KW-1133">Transmembrane helix</keyword>
<keyword evidence="8" id="KW-1185">Reference proteome</keyword>
<evidence type="ECO:0000256" key="5">
    <source>
        <dbReference type="RuleBase" id="RU363032"/>
    </source>
</evidence>
<dbReference type="SUPFAM" id="SSF53850">
    <property type="entry name" value="Periplasmic binding protein-like II"/>
    <property type="match status" value="1"/>
</dbReference>
<dbReference type="Pfam" id="PF00528">
    <property type="entry name" value="BPD_transp_1"/>
    <property type="match status" value="1"/>
</dbReference>
<dbReference type="GO" id="GO:0055085">
    <property type="term" value="P:transmembrane transport"/>
    <property type="evidence" value="ECO:0007669"/>
    <property type="project" value="InterPro"/>
</dbReference>
<feature type="transmembrane region" description="Helical" evidence="5">
    <location>
        <begin position="55"/>
        <end position="75"/>
    </location>
</feature>
<accession>A0A1I1EAN1</accession>
<keyword evidence="2 5" id="KW-0812">Transmembrane</keyword>
<dbReference type="InterPro" id="IPR027939">
    <property type="entry name" value="NMT1/THI5"/>
</dbReference>
<keyword evidence="4 5" id="KW-0472">Membrane</keyword>
<dbReference type="InterPro" id="IPR015168">
    <property type="entry name" value="SsuA/THI5"/>
</dbReference>
<feature type="transmembrane region" description="Helical" evidence="5">
    <location>
        <begin position="180"/>
        <end position="202"/>
    </location>
</feature>
<dbReference type="CDD" id="cd06261">
    <property type="entry name" value="TM_PBP2"/>
    <property type="match status" value="1"/>
</dbReference>
<gene>
    <name evidence="7" type="ORF">SAMN02745150_00940</name>
</gene>
<dbReference type="PROSITE" id="PS50928">
    <property type="entry name" value="ABC_TM1"/>
    <property type="match status" value="1"/>
</dbReference>
<evidence type="ECO:0000313" key="7">
    <source>
        <dbReference type="EMBL" id="SFB82070.1"/>
    </source>
</evidence>
<keyword evidence="5" id="KW-0813">Transport</keyword>
<dbReference type="SUPFAM" id="SSF161098">
    <property type="entry name" value="MetI-like"/>
    <property type="match status" value="1"/>
</dbReference>
<dbReference type="InterPro" id="IPR000515">
    <property type="entry name" value="MetI-like"/>
</dbReference>
<feature type="transmembrane region" description="Helical" evidence="5">
    <location>
        <begin position="20"/>
        <end position="43"/>
    </location>
</feature>
<evidence type="ECO:0000256" key="4">
    <source>
        <dbReference type="ARBA" id="ARBA00023136"/>
    </source>
</evidence>
<reference evidence="8" key="1">
    <citation type="submission" date="2016-10" db="EMBL/GenBank/DDBJ databases">
        <authorList>
            <person name="Varghese N."/>
            <person name="Submissions S."/>
        </authorList>
    </citation>
    <scope>NUCLEOTIDE SEQUENCE [LARGE SCALE GENOMIC DNA]</scope>
    <source>
        <strain evidence="8">ATCC 43811</strain>
    </source>
</reference>
<evidence type="ECO:0000256" key="1">
    <source>
        <dbReference type="ARBA" id="ARBA00004651"/>
    </source>
</evidence>
<dbReference type="GO" id="GO:0009228">
    <property type="term" value="P:thiamine biosynthetic process"/>
    <property type="evidence" value="ECO:0007669"/>
    <property type="project" value="InterPro"/>
</dbReference>
<feature type="domain" description="ABC transmembrane type-1" evidence="6">
    <location>
        <begin position="11"/>
        <end position="206"/>
    </location>
</feature>
<dbReference type="STRING" id="34097.SAMN02745150_00940"/>
<dbReference type="Pfam" id="PF09084">
    <property type="entry name" value="NMT1"/>
    <property type="match status" value="1"/>
</dbReference>
<organism evidence="7 8">
    <name type="scientific">Brevinema andersonii</name>
    <dbReference type="NCBI Taxonomy" id="34097"/>
    <lineage>
        <taxon>Bacteria</taxon>
        <taxon>Pseudomonadati</taxon>
        <taxon>Spirochaetota</taxon>
        <taxon>Spirochaetia</taxon>
        <taxon>Brevinematales</taxon>
        <taxon>Brevinemataceae</taxon>
        <taxon>Brevinema</taxon>
    </lineage>
</organism>
<dbReference type="PANTHER" id="PTHR31528">
    <property type="entry name" value="4-AMINO-5-HYDROXYMETHYL-2-METHYLPYRIMIDINE PHOSPHATE SYNTHASE THI11-RELATED"/>
    <property type="match status" value="1"/>
</dbReference>
<protein>
    <submittedName>
        <fullName evidence="7">ABC-type nitrate/sulfonate/bicarbonate transport system, substrate-binding protein</fullName>
    </submittedName>
</protein>
<comment type="subcellular location">
    <subcellularLocation>
        <location evidence="1 5">Cell membrane</location>
        <topology evidence="1 5">Multi-pass membrane protein</topology>
    </subcellularLocation>
</comment>
<name>A0A1I1EAN1_BREAD</name>
<dbReference type="AlphaFoldDB" id="A0A1I1EAN1"/>
<dbReference type="Proteomes" id="UP000240042">
    <property type="component" value="Unassembled WGS sequence"/>
</dbReference>
<dbReference type="InterPro" id="IPR035906">
    <property type="entry name" value="MetI-like_sf"/>
</dbReference>
<evidence type="ECO:0000256" key="2">
    <source>
        <dbReference type="ARBA" id="ARBA00022692"/>
    </source>
</evidence>